<dbReference type="RefSeq" id="WP_306256032.1">
    <property type="nucleotide sequence ID" value="NZ_JAUFSA010000006.1"/>
</dbReference>
<keyword evidence="1" id="KW-0812">Transmembrane</keyword>
<keyword evidence="1" id="KW-1133">Transmembrane helix</keyword>
<evidence type="ECO:0000313" key="3">
    <source>
        <dbReference type="Proteomes" id="UP001229081"/>
    </source>
</evidence>
<keyword evidence="1" id="KW-0472">Membrane</keyword>
<comment type="caution">
    <text evidence="2">The sequence shown here is derived from an EMBL/GenBank/DDBJ whole genome shotgun (WGS) entry which is preliminary data.</text>
</comment>
<dbReference type="EMBL" id="JAUFSA010000006">
    <property type="protein sequence ID" value="MDP7739616.1"/>
    <property type="molecule type" value="Genomic_DNA"/>
</dbReference>
<organism evidence="2 3">
    <name type="scientific">Mycobacterium paragordonae</name>
    <dbReference type="NCBI Taxonomy" id="1389713"/>
    <lineage>
        <taxon>Bacteria</taxon>
        <taxon>Bacillati</taxon>
        <taxon>Actinomycetota</taxon>
        <taxon>Actinomycetes</taxon>
        <taxon>Mycobacteriales</taxon>
        <taxon>Mycobacteriaceae</taxon>
        <taxon>Mycobacterium</taxon>
    </lineage>
</organism>
<accession>A0AAJ1S8R2</accession>
<feature type="transmembrane region" description="Helical" evidence="1">
    <location>
        <begin position="32"/>
        <end position="49"/>
    </location>
</feature>
<protein>
    <submittedName>
        <fullName evidence="2">Uncharacterized protein</fullName>
    </submittedName>
</protein>
<dbReference type="Proteomes" id="UP001229081">
    <property type="component" value="Unassembled WGS sequence"/>
</dbReference>
<reference evidence="2" key="1">
    <citation type="submission" date="2023-06" db="EMBL/GenBank/DDBJ databases">
        <title>Identification of two novel mycobacterium reveal diversities and complexities of Mycobacterium gordonae clade.</title>
        <authorList>
            <person name="Matsumoto Y."/>
            <person name="Nakamura S."/>
            <person name="Motooka D."/>
            <person name="Fukushima K."/>
        </authorList>
    </citation>
    <scope>NUCLEOTIDE SEQUENCE</scope>
    <source>
        <strain evidence="2">TY812</strain>
    </source>
</reference>
<sequence length="75" mass="7341">MRCSNCGKDIPFSGKVCPYCHVDKGGDQTSQVFAFIGAFIGALVGAGIAGGMGGVIGGIVGCIGGFILAAATNKS</sequence>
<dbReference type="AlphaFoldDB" id="A0AAJ1S8R2"/>
<evidence type="ECO:0000256" key="1">
    <source>
        <dbReference type="SAM" id="Phobius"/>
    </source>
</evidence>
<feature type="transmembrane region" description="Helical" evidence="1">
    <location>
        <begin position="55"/>
        <end position="72"/>
    </location>
</feature>
<evidence type="ECO:0000313" key="2">
    <source>
        <dbReference type="EMBL" id="MDP7739616.1"/>
    </source>
</evidence>
<proteinExistence type="predicted"/>
<name>A0AAJ1S8R2_9MYCO</name>
<gene>
    <name evidence="2" type="ORF">QXL92_33355</name>
</gene>